<evidence type="ECO:0000313" key="5">
    <source>
        <dbReference type="Proteomes" id="UP000658613"/>
    </source>
</evidence>
<dbReference type="Pfam" id="PF09423">
    <property type="entry name" value="PhoD"/>
    <property type="match status" value="1"/>
</dbReference>
<dbReference type="PROSITE" id="PS51318">
    <property type="entry name" value="TAT"/>
    <property type="match status" value="1"/>
</dbReference>
<dbReference type="InterPro" id="IPR038607">
    <property type="entry name" value="PhoD-like_sf"/>
</dbReference>
<evidence type="ECO:0000313" key="4">
    <source>
        <dbReference type="EMBL" id="MBG6123238.1"/>
    </source>
</evidence>
<feature type="compositionally biased region" description="Polar residues" evidence="1">
    <location>
        <begin position="1"/>
        <end position="11"/>
    </location>
</feature>
<sequence length="718" mass="78461">MERNQELNTHFSPADHSAVPAPQASKRAGSSVGRRTFLRGAGTAAGVIGLGMSSHAFAGAQVGSSVGSSRPLFTPMEGGSSNDPHGGKVDNTPTQSGGTGIVPVDDYPMCAELPFAHGVASGDPLTDRVIIWTRVTLAQRDPNGTPGANMPGEEPEITWKVATDPGMSSVVKQGSQRALAQHDWTIKVDVTGLEPGTTYYYQFTHEGTRSMVGRTRTAAGHGVDQVRMAVLSCSSYWSAYWGGLGHLAKRNDVDLVVHLGDYIYDFIDKDEMVRFRAGAGANRLDHPDNRDWKNLDEVRRRYALHHSDANWVRCHQQHPWTILWDNHDIDPFDGNELTIPDVAIPHTCTLMDTMRAFWEWTPSRPVLADGSGRWLLIDDGSYPVPEDPSLVYRRVDYGDLVSVIGLDAQQGIPKYDDVRGELHKPRTDHLPAGKPSLMGTTQYNYLIDNLQNAQDTGVVWKTIAQQTFFTAVDIPDIVEGSPGSELIKFGLSRWVKYPAEKKLLVDYLRANISNTVMISGDAHGSLGADLLSASAMSNPYVSGVMGVNQRPGAQPGNLNAGAVRTTTGNRKGKNNRWFSAGVEFAPTSMGRGGADDQIGGLLRVGSPAVIAATRAAEQALMGLNFPVQYFEWADHGYGLIHYTRESATFEYWFQNKFDPNSRDVLAHQMIAWAKEDTSHEVPRYPHQMDAVTLHGLPVQATVGTRTSEPAPDAVLQPR</sequence>
<feature type="domain" description="PhoD-like phosphatase metallophosphatase" evidence="2">
    <location>
        <begin position="228"/>
        <end position="650"/>
    </location>
</feature>
<dbReference type="PANTHER" id="PTHR43606">
    <property type="entry name" value="PHOSPHATASE, PUTATIVE (AFU_ORTHOLOGUE AFUA_6G08710)-RELATED"/>
    <property type="match status" value="1"/>
</dbReference>
<dbReference type="RefSeq" id="WP_231375629.1">
    <property type="nucleotide sequence ID" value="NZ_CP046980.1"/>
</dbReference>
<dbReference type="InterPro" id="IPR052900">
    <property type="entry name" value="Phospholipid_Metab_Enz"/>
</dbReference>
<keyword evidence="4" id="KW-0378">Hydrolase</keyword>
<feature type="domain" description="Phospholipase D N-terminal" evidence="3">
    <location>
        <begin position="117"/>
        <end position="217"/>
    </location>
</feature>
<evidence type="ECO:0000256" key="1">
    <source>
        <dbReference type="SAM" id="MobiDB-lite"/>
    </source>
</evidence>
<evidence type="ECO:0000259" key="3">
    <source>
        <dbReference type="Pfam" id="PF16655"/>
    </source>
</evidence>
<dbReference type="PANTHER" id="PTHR43606:SF2">
    <property type="entry name" value="ALKALINE PHOSPHATASE FAMILY PROTEIN (AFU_ORTHOLOGUE AFUA_5G03860)"/>
    <property type="match status" value="1"/>
</dbReference>
<dbReference type="AlphaFoldDB" id="A0A931GSM7"/>
<dbReference type="GO" id="GO:0004035">
    <property type="term" value="F:alkaline phosphatase activity"/>
    <property type="evidence" value="ECO:0007669"/>
    <property type="project" value="UniProtKB-EC"/>
</dbReference>
<keyword evidence="5" id="KW-1185">Reference proteome</keyword>
<reference evidence="4" key="1">
    <citation type="submission" date="2020-11" db="EMBL/GenBank/DDBJ databases">
        <title>Sequencing the genomes of 1000 actinobacteria strains.</title>
        <authorList>
            <person name="Klenk H.-P."/>
        </authorList>
    </citation>
    <scope>NUCLEOTIDE SEQUENCE</scope>
    <source>
        <strain evidence="4">DSM 45632</strain>
    </source>
</reference>
<evidence type="ECO:0000259" key="2">
    <source>
        <dbReference type="Pfam" id="PF09423"/>
    </source>
</evidence>
<dbReference type="Proteomes" id="UP000658613">
    <property type="component" value="Unassembled WGS sequence"/>
</dbReference>
<name>A0A931GSM7_9CORY</name>
<protein>
    <submittedName>
        <fullName evidence="4">Alkaline phosphatase D</fullName>
        <ecNumber evidence="4">3.1.3.1</ecNumber>
    </submittedName>
</protein>
<dbReference type="InterPro" id="IPR032093">
    <property type="entry name" value="PhoD_N"/>
</dbReference>
<dbReference type="EMBL" id="JADOUE010000001">
    <property type="protein sequence ID" value="MBG6123238.1"/>
    <property type="molecule type" value="Genomic_DNA"/>
</dbReference>
<dbReference type="InterPro" id="IPR006311">
    <property type="entry name" value="TAT_signal"/>
</dbReference>
<dbReference type="InterPro" id="IPR029052">
    <property type="entry name" value="Metallo-depent_PP-like"/>
</dbReference>
<comment type="caution">
    <text evidence="4">The sequence shown here is derived from an EMBL/GenBank/DDBJ whole genome shotgun (WGS) entry which is preliminary data.</text>
</comment>
<feature type="region of interest" description="Disordered" evidence="1">
    <location>
        <begin position="63"/>
        <end position="100"/>
    </location>
</feature>
<dbReference type="InterPro" id="IPR018946">
    <property type="entry name" value="PhoD-like_MPP"/>
</dbReference>
<proteinExistence type="predicted"/>
<dbReference type="EC" id="3.1.3.1" evidence="4"/>
<accession>A0A931GSM7</accession>
<organism evidence="4 5">
    <name type="scientific">Corynebacterium aquatimens</name>
    <dbReference type="NCBI Taxonomy" id="1190508"/>
    <lineage>
        <taxon>Bacteria</taxon>
        <taxon>Bacillati</taxon>
        <taxon>Actinomycetota</taxon>
        <taxon>Actinomycetes</taxon>
        <taxon>Mycobacteriales</taxon>
        <taxon>Corynebacteriaceae</taxon>
        <taxon>Corynebacterium</taxon>
    </lineage>
</organism>
<dbReference type="SUPFAM" id="SSF56300">
    <property type="entry name" value="Metallo-dependent phosphatases"/>
    <property type="match status" value="1"/>
</dbReference>
<feature type="region of interest" description="Disordered" evidence="1">
    <location>
        <begin position="1"/>
        <end position="33"/>
    </location>
</feature>
<dbReference type="Gene3D" id="3.60.21.70">
    <property type="entry name" value="PhoD-like phosphatase"/>
    <property type="match status" value="1"/>
</dbReference>
<dbReference type="Pfam" id="PF16655">
    <property type="entry name" value="PhoD_N"/>
    <property type="match status" value="1"/>
</dbReference>
<dbReference type="Gene3D" id="2.60.40.380">
    <property type="entry name" value="Purple acid phosphatase-like, N-terminal"/>
    <property type="match status" value="1"/>
</dbReference>
<gene>
    <name evidence="4" type="ORF">IW254_002207</name>
</gene>